<evidence type="ECO:0000313" key="15">
    <source>
        <dbReference type="Proteomes" id="UP001378592"/>
    </source>
</evidence>
<dbReference type="PROSITE" id="PS50089">
    <property type="entry name" value="ZF_RING_2"/>
    <property type="match status" value="1"/>
</dbReference>
<comment type="catalytic activity">
    <reaction evidence="1">
        <text>S-ubiquitinyl-[E2 ubiquitin-conjugating enzyme]-L-cysteine + [acceptor protein]-L-lysine = [E2 ubiquitin-conjugating enzyme]-L-cysteine + N(6)-ubiquitinyl-[acceptor protein]-L-lysine.</text>
        <dbReference type="EC" id="2.3.2.27"/>
    </reaction>
</comment>
<organism evidence="14 15">
    <name type="scientific">Gryllus longicercus</name>
    <dbReference type="NCBI Taxonomy" id="2509291"/>
    <lineage>
        <taxon>Eukaryota</taxon>
        <taxon>Metazoa</taxon>
        <taxon>Ecdysozoa</taxon>
        <taxon>Arthropoda</taxon>
        <taxon>Hexapoda</taxon>
        <taxon>Insecta</taxon>
        <taxon>Pterygota</taxon>
        <taxon>Neoptera</taxon>
        <taxon>Polyneoptera</taxon>
        <taxon>Orthoptera</taxon>
        <taxon>Ensifera</taxon>
        <taxon>Gryllidea</taxon>
        <taxon>Grylloidea</taxon>
        <taxon>Gryllidae</taxon>
        <taxon>Gryllinae</taxon>
        <taxon>Gryllus</taxon>
    </lineage>
</organism>
<dbReference type="PANTHER" id="PTHR45877">
    <property type="entry name" value="E3 UBIQUITIN-PROTEIN LIGASE SIAH2"/>
    <property type="match status" value="1"/>
</dbReference>
<dbReference type="Pfam" id="PF21362">
    <property type="entry name" value="Sina_RING"/>
    <property type="match status" value="1"/>
</dbReference>
<protein>
    <recommendedName>
        <fullName evidence="4">RING-type E3 ubiquitin transferase</fullName>
        <ecNumber evidence="4">2.3.2.27</ecNumber>
    </recommendedName>
</protein>
<evidence type="ECO:0000256" key="10">
    <source>
        <dbReference type="PROSITE-ProRule" id="PRU00455"/>
    </source>
</evidence>
<evidence type="ECO:0000259" key="12">
    <source>
        <dbReference type="PROSITE" id="PS50089"/>
    </source>
</evidence>
<evidence type="ECO:0000256" key="6">
    <source>
        <dbReference type="ARBA" id="ARBA00022723"/>
    </source>
</evidence>
<comment type="caution">
    <text evidence="14">The sequence shown here is derived from an EMBL/GenBank/DDBJ whole genome shotgun (WGS) entry which is preliminary data.</text>
</comment>
<dbReference type="InterPro" id="IPR013083">
    <property type="entry name" value="Znf_RING/FYVE/PHD"/>
</dbReference>
<dbReference type="Gene3D" id="3.30.40.10">
    <property type="entry name" value="Zinc/RING finger domain, C3HC4 (zinc finger)"/>
    <property type="match status" value="1"/>
</dbReference>
<dbReference type="PANTHER" id="PTHR45877:SF2">
    <property type="entry name" value="E3 UBIQUITIN-PROTEIN LIGASE SINA-RELATED"/>
    <property type="match status" value="1"/>
</dbReference>
<comment type="pathway">
    <text evidence="2">Protein modification; protein ubiquitination.</text>
</comment>
<evidence type="ECO:0000313" key="14">
    <source>
        <dbReference type="EMBL" id="KAK7870070.1"/>
    </source>
</evidence>
<keyword evidence="8" id="KW-0833">Ubl conjugation pathway</keyword>
<evidence type="ECO:0000256" key="9">
    <source>
        <dbReference type="ARBA" id="ARBA00022833"/>
    </source>
</evidence>
<dbReference type="CDD" id="cd16571">
    <property type="entry name" value="RING-HC_SIAHs"/>
    <property type="match status" value="1"/>
</dbReference>
<evidence type="ECO:0000256" key="1">
    <source>
        <dbReference type="ARBA" id="ARBA00000900"/>
    </source>
</evidence>
<feature type="domain" description="SIAH-type" evidence="13">
    <location>
        <begin position="1060"/>
        <end position="1118"/>
    </location>
</feature>
<evidence type="ECO:0000256" key="8">
    <source>
        <dbReference type="ARBA" id="ARBA00022786"/>
    </source>
</evidence>
<name>A0AAN9VRN9_9ORTH</name>
<keyword evidence="5" id="KW-0808">Transferase</keyword>
<accession>A0AAN9VRN9</accession>
<dbReference type="GO" id="GO:0031624">
    <property type="term" value="F:ubiquitin conjugating enzyme binding"/>
    <property type="evidence" value="ECO:0007669"/>
    <property type="project" value="TreeGrafter"/>
</dbReference>
<dbReference type="Gene3D" id="1.10.10.2360">
    <property type="match status" value="1"/>
</dbReference>
<reference evidence="14 15" key="1">
    <citation type="submission" date="2024-03" db="EMBL/GenBank/DDBJ databases">
        <title>The genome assembly and annotation of the cricket Gryllus longicercus Weissman &amp; Gray.</title>
        <authorList>
            <person name="Szrajer S."/>
            <person name="Gray D."/>
            <person name="Ylla G."/>
        </authorList>
    </citation>
    <scope>NUCLEOTIDE SEQUENCE [LARGE SCALE GENOMIC DNA]</scope>
    <source>
        <strain evidence="14">DAG 2021-001</strain>
        <tissue evidence="14">Whole body minus gut</tissue>
    </source>
</reference>
<evidence type="ECO:0000256" key="3">
    <source>
        <dbReference type="ARBA" id="ARBA00009119"/>
    </source>
</evidence>
<dbReference type="AlphaFoldDB" id="A0AAN9VRN9"/>
<comment type="similarity">
    <text evidence="3">Belongs to the SINA (Seven in absentia) family.</text>
</comment>
<dbReference type="Pfam" id="PF21361">
    <property type="entry name" value="Sina_ZnF"/>
    <property type="match status" value="1"/>
</dbReference>
<sequence length="1258" mass="139625">MEEMEVTPVPLDSDVDQSENINSSNPLIAKEVNNLSNSLDAISEHSENDKPHPSITEESAVEIKSSNISIACLSAKLPEILNNVQLGDGQHVVERNVGLNAERGSENETVINYVGNCESVFQTVDDACSTNSVPKSAVNQYPTDISDEKIQNVVCSTDTSSTVCTTASVLEDTTNARDFTMHTLATKEKATKEICEMQTIQSFESESECDLSKTSTGRKECDITDKPFQIDSLQKQSSEIKERVMGFLTKYTITEEASCSNHPSAPSISKRESLIEKQTHNFNEETIGSKIDWKAQCDTVNSKKISNNATTHDTEQAIIASPATPKFNLASVSKNSVLGNFLQTSDPKSMTTQQTDAINQQTIFTKFISQVPSQGGFNFGVSSDVSHSSTSISTSCKNECSLITSNDLTESHKPDNSPKVNTVCSFQSTSEIKMNSFEQAMRQNCQSYSLESDVQSISVYGIPGKIAKGMKQQNELNPAMSDEFLFPSNNDIFGNKMQFPQSQETVTSPFSVTSMNRVTCTFQRSTNRDSVNSFLSWGKMSGELQTTHSINSPILSSKSSNSSSSKHIPFSDSSYSRDIWPDNTELAPQSDSKSRRTRSSDSMFYNFPKPYSNGATAVSSNAKSKSQKSDDLCLVKPGETVETDSFHSSFNNCGNTSKMSFIPQHNINNSQSTFGNYVGKSSFCASGETLHSDYNCFERSFENNITKGNVENPFIKKSPIESIGLFKSPIKSTACETENGIFKSVSSLLFPPKTEKTEKCTGIEDGSGILKPATSNDTFGFSLGIKNKHDQATNTTSAEFVFSDLCSNKSFSSTNKTVSNCEQTSNKDIGEQTPFGKFERVPSQINSNSLFQFSFTPEKSKTFCTSTVTVPRSRKPTRSIKQFQKVTLKDMKGNIPSNVSGKGAEEIPFKPVYGSDVKFEKGMYKNVIVRYQNIVFMDDHTNVSPEELRSQFYSKAVISGPFKFGACIESPENLSKGCKKTQNQETQTCEKLASKNPDLNAIWRVLECPVCLDVVLPPVYQCEQGHHACATCWTKVLTCPLCKRAQSCTRNYMAEALVEQVPLPCRYHIEGCKETVQHNNKVIHEENCSYRMYQCPVPMCNQALSYPNMCKHFKKHHKNILHHEGHSVVGKGEKFCDVLYKEALLSSLVHAFDITKWGLFFLREVAVGHSTAFFVQVMPAVSDQAVYFYHLEVCDHHDCRKECFKGRVFPMCKPSQDIINQEEYLCLSELILKTVKKSTPLKIVVTIWQLKPSFTLSS</sequence>
<dbReference type="GO" id="GO:0061630">
    <property type="term" value="F:ubiquitin protein ligase activity"/>
    <property type="evidence" value="ECO:0007669"/>
    <property type="project" value="UniProtKB-EC"/>
</dbReference>
<proteinExistence type="inferred from homology"/>
<dbReference type="GO" id="GO:0008270">
    <property type="term" value="F:zinc ion binding"/>
    <property type="evidence" value="ECO:0007669"/>
    <property type="project" value="UniProtKB-KW"/>
</dbReference>
<keyword evidence="7 10" id="KW-0863">Zinc-finger</keyword>
<evidence type="ECO:0000256" key="7">
    <source>
        <dbReference type="ARBA" id="ARBA00022771"/>
    </source>
</evidence>
<feature type="region of interest" description="Disordered" evidence="11">
    <location>
        <begin position="1"/>
        <end position="21"/>
    </location>
</feature>
<evidence type="ECO:0000259" key="13">
    <source>
        <dbReference type="PROSITE" id="PS51081"/>
    </source>
</evidence>
<keyword evidence="6" id="KW-0479">Metal-binding</keyword>
<dbReference type="SUPFAM" id="SSF57850">
    <property type="entry name" value="RING/U-box"/>
    <property type="match status" value="1"/>
</dbReference>
<evidence type="ECO:0000256" key="11">
    <source>
        <dbReference type="SAM" id="MobiDB-lite"/>
    </source>
</evidence>
<evidence type="ECO:0000256" key="2">
    <source>
        <dbReference type="ARBA" id="ARBA00004906"/>
    </source>
</evidence>
<dbReference type="InterPro" id="IPR049548">
    <property type="entry name" value="Sina-like_RING"/>
</dbReference>
<dbReference type="PROSITE" id="PS51081">
    <property type="entry name" value="ZF_SIAH"/>
    <property type="match status" value="1"/>
</dbReference>
<dbReference type="InterPro" id="IPR001841">
    <property type="entry name" value="Znf_RING"/>
</dbReference>
<dbReference type="GO" id="GO:0005737">
    <property type="term" value="C:cytoplasm"/>
    <property type="evidence" value="ECO:0007669"/>
    <property type="project" value="TreeGrafter"/>
</dbReference>
<evidence type="ECO:0000256" key="5">
    <source>
        <dbReference type="ARBA" id="ARBA00022679"/>
    </source>
</evidence>
<keyword evidence="15" id="KW-1185">Reference proteome</keyword>
<dbReference type="EC" id="2.3.2.27" evidence="4"/>
<feature type="domain" description="RING-type" evidence="12">
    <location>
        <begin position="1008"/>
        <end position="1043"/>
    </location>
</feature>
<dbReference type="Proteomes" id="UP001378592">
    <property type="component" value="Unassembled WGS sequence"/>
</dbReference>
<dbReference type="InterPro" id="IPR004162">
    <property type="entry name" value="SINA-like_animal"/>
</dbReference>
<dbReference type="GO" id="GO:0043161">
    <property type="term" value="P:proteasome-mediated ubiquitin-dependent protein catabolic process"/>
    <property type="evidence" value="ECO:0007669"/>
    <property type="project" value="TreeGrafter"/>
</dbReference>
<gene>
    <name evidence="14" type="ORF">R5R35_012020</name>
</gene>
<dbReference type="SUPFAM" id="SSF49599">
    <property type="entry name" value="TRAF domain-like"/>
    <property type="match status" value="1"/>
</dbReference>
<dbReference type="InterPro" id="IPR013010">
    <property type="entry name" value="Znf_SIAH"/>
</dbReference>
<evidence type="ECO:0000256" key="4">
    <source>
        <dbReference type="ARBA" id="ARBA00012483"/>
    </source>
</evidence>
<keyword evidence="9" id="KW-0862">Zinc</keyword>
<feature type="region of interest" description="Disordered" evidence="11">
    <location>
        <begin position="579"/>
        <end position="606"/>
    </location>
</feature>
<dbReference type="EMBL" id="JAZDUA010000065">
    <property type="protein sequence ID" value="KAK7870070.1"/>
    <property type="molecule type" value="Genomic_DNA"/>
</dbReference>